<dbReference type="Pfam" id="PF12657">
    <property type="entry name" value="TFIIIC_delta"/>
    <property type="match status" value="1"/>
</dbReference>
<gene>
    <name evidence="3" type="ORF">PRK78_007537</name>
</gene>
<organism evidence="3 4">
    <name type="scientific">Emydomyces testavorans</name>
    <dbReference type="NCBI Taxonomy" id="2070801"/>
    <lineage>
        <taxon>Eukaryota</taxon>
        <taxon>Fungi</taxon>
        <taxon>Dikarya</taxon>
        <taxon>Ascomycota</taxon>
        <taxon>Pezizomycotina</taxon>
        <taxon>Eurotiomycetes</taxon>
        <taxon>Eurotiomycetidae</taxon>
        <taxon>Onygenales</taxon>
        <taxon>Nannizziopsiaceae</taxon>
        <taxon>Emydomyces</taxon>
    </lineage>
</organism>
<dbReference type="GO" id="GO:0006384">
    <property type="term" value="P:transcription initiation at RNA polymerase III promoter"/>
    <property type="evidence" value="ECO:0007669"/>
    <property type="project" value="InterPro"/>
</dbReference>
<sequence>MLDPVELNAYPSCCSCISWSADGELAITAGDSVYVLSPKLPSVQAESQNVPLTSSRLNAQWNVTKVRTNAFTQEEWPLMFPLAGDSFSVGEEQSLSHVTAASWSAPGLATYRRCMLAVLTSNLLLSLWEATDGAEKWARVGIVNGKLEEYFKASAGEDVELLKRKQRVRSFAWSAPCNRADGVVMRQQSGFAVGPRRWGVHLLAVANDVGDIVLLRIRSGRGRDPGCWIEVVSHYSLVVSRGCFPRIDPNSLFAISLHGREIVKRMAWSFWNTTSSSVEELEEKSTSLFSTLALNYGSELRLLRLQAYFKFDEDTGWDLRDTQVIEIGLQSSLDVERPIARGLVVGIFGGILTVAFEDSIENVGLEQRSLKTVLCQRYLGSDNPDATAPTDWSPVSGIISTFDVDLKAPVIRAASLLSSADCHILPTNKQGNEAATGDANQPSNSEWQRQMEHFRSRFDLDQDLGGMSATRIWGLDTYRGWLAACFTIHPTDMAEHLTPSHERLRVVFAPLRDELRDHTRLGMPWHRPVLNHNDVENARQVVLQYILDEEHRRLSDDPWLKRIVYVASCCVITQSKYDVELAHRAKLALSWLHECTGLDFTEETSSLDDAQDFNTKNAPPRRISATPTEETNRFASDVFEKCEICGARMEWCSATESQCVEGHLFGTLGLPSWALRTIFIANLHVLVLFCSSLWRVSPIDPGSIHFESLQRVWEGISGLCKPAGEAPNIRRQRTKGIAGKGAGDI</sequence>
<dbReference type="PANTHER" id="PTHR15496:SF2">
    <property type="entry name" value="GENERAL TRANSCRIPTION FACTOR 3C POLYPEPTIDE 4"/>
    <property type="match status" value="1"/>
</dbReference>
<dbReference type="GO" id="GO:0004402">
    <property type="term" value="F:histone acetyltransferase activity"/>
    <property type="evidence" value="ECO:0007669"/>
    <property type="project" value="InterPro"/>
</dbReference>
<dbReference type="GO" id="GO:0000127">
    <property type="term" value="C:transcription factor TFIIIC complex"/>
    <property type="evidence" value="ECO:0007669"/>
    <property type="project" value="InterPro"/>
</dbReference>
<evidence type="ECO:0000313" key="3">
    <source>
        <dbReference type="EMBL" id="WEW62037.1"/>
    </source>
</evidence>
<accession>A0AAF0IMT6</accession>
<proteinExistence type="predicted"/>
<protein>
    <recommendedName>
        <fullName evidence="5">Transcription factor IIIC 90kDa subunit N-terminal domain-containing protein</fullName>
    </recommendedName>
</protein>
<feature type="domain" description="Transcription factor IIIC putative zinc-finger" evidence="2">
    <location>
        <begin position="631"/>
        <end position="666"/>
    </location>
</feature>
<dbReference type="InterPro" id="IPR024761">
    <property type="entry name" value="TFIIIC_delta_N"/>
</dbReference>
<name>A0AAF0IMT6_9EURO</name>
<evidence type="ECO:0008006" key="5">
    <source>
        <dbReference type="Google" id="ProtNLM"/>
    </source>
</evidence>
<evidence type="ECO:0000259" key="1">
    <source>
        <dbReference type="Pfam" id="PF12657"/>
    </source>
</evidence>
<dbReference type="EMBL" id="CP120631">
    <property type="protein sequence ID" value="WEW62037.1"/>
    <property type="molecule type" value="Genomic_DNA"/>
</dbReference>
<evidence type="ECO:0000259" key="2">
    <source>
        <dbReference type="Pfam" id="PF12660"/>
    </source>
</evidence>
<dbReference type="InterPro" id="IPR044230">
    <property type="entry name" value="GTF3C4"/>
</dbReference>
<dbReference type="AlphaFoldDB" id="A0AAF0IMT6"/>
<dbReference type="Pfam" id="PF12660">
    <property type="entry name" value="zf-TFIIIC"/>
    <property type="match status" value="1"/>
</dbReference>
<dbReference type="PANTHER" id="PTHR15496">
    <property type="entry name" value="GENERAL TRANSCRIPTION FACTOR 3C POLYPEPTIDE 4 FAMILY"/>
    <property type="match status" value="1"/>
</dbReference>
<keyword evidence="4" id="KW-1185">Reference proteome</keyword>
<feature type="domain" description="Transcription factor IIIC 90kDa subunit N-terminal" evidence="1">
    <location>
        <begin position="19"/>
        <end position="510"/>
    </location>
</feature>
<dbReference type="InterPro" id="IPR024764">
    <property type="entry name" value="TFIIIC_Znf"/>
</dbReference>
<reference evidence="3" key="1">
    <citation type="submission" date="2023-03" db="EMBL/GenBank/DDBJ databases">
        <title>Emydomyces testavorans Genome Sequence.</title>
        <authorList>
            <person name="Hoyer L."/>
        </authorList>
    </citation>
    <scope>NUCLEOTIDE SEQUENCE</scope>
    <source>
        <strain evidence="3">16-2883</strain>
    </source>
</reference>
<dbReference type="Proteomes" id="UP001219355">
    <property type="component" value="Chromosome 5"/>
</dbReference>
<evidence type="ECO:0000313" key="4">
    <source>
        <dbReference type="Proteomes" id="UP001219355"/>
    </source>
</evidence>